<dbReference type="EC" id="2.7.13.3" evidence="3"/>
<dbReference type="Pfam" id="PF08447">
    <property type="entry name" value="PAS_3"/>
    <property type="match status" value="1"/>
</dbReference>
<dbReference type="InterPro" id="IPR013655">
    <property type="entry name" value="PAS_fold_3"/>
</dbReference>
<feature type="domain" description="PAS" evidence="9">
    <location>
        <begin position="253"/>
        <end position="325"/>
    </location>
</feature>
<protein>
    <recommendedName>
        <fullName evidence="3">histidine kinase</fullName>
        <ecNumber evidence="3">2.7.13.3</ecNumber>
    </recommendedName>
</protein>
<keyword evidence="7" id="KW-1133">Transmembrane helix</keyword>
<dbReference type="InterPro" id="IPR003594">
    <property type="entry name" value="HATPase_dom"/>
</dbReference>
<dbReference type="Pfam" id="PF02518">
    <property type="entry name" value="HATPase_c"/>
    <property type="match status" value="1"/>
</dbReference>
<dbReference type="PROSITE" id="PS50113">
    <property type="entry name" value="PAC"/>
    <property type="match status" value="1"/>
</dbReference>
<feature type="domain" description="Histidine kinase" evidence="8">
    <location>
        <begin position="521"/>
        <end position="767"/>
    </location>
</feature>
<proteinExistence type="predicted"/>
<evidence type="ECO:0000259" key="9">
    <source>
        <dbReference type="PROSITE" id="PS50112"/>
    </source>
</evidence>
<sequence>MNKSISQRMNQDILITFAVIAVLFVALGSFMLVRWKDDNIHIVCRILDTLVAREQDSLANELFERRILALDMRLAELSLVEDVLRVELYHARGLPLAAASRGAATEVSTPIDIDGWDHVRGYAFDHDFSALRFIRPIIAAGETIGWLRLDYDLSLLRKQTLSFLAYMFSILVMTLLCTQLLLRRRLRKSVVNPLRKLGASMREMNSQTRTFNVPVLKADEEIANLGLAFQELLVRLNSSYRDLDEAHQALARSERRLSRAVLASSDGIWEWSFDTGQAYFSPRWYEMLGYEDQELPMTFQTWKDLCHPEDFQQAYERIQAVVNSNGGKSYSFEFRMHTKDGEWRWVLGRGDVIERDADGRPLLVSGTHTDVTERRLAEERLRQSEEKFSQLFRLSPDAIVLLNVESGRLVDVNDSFTSISGFSREEALGKTLLELGIYRNPGEREEIYRRLAREGFLRDFEFEALHKDGSTVVSAMTCQTLTLDGVPHLLAVLRDMTQMKKLREVMIQSEKMRSVGGMAAGIAHEINNPLGIILQASHNLVRRTRPDFSKNTQVAQTIGLDMELMARYMRARKLDLFITDIQEAATRAAGIIRRMLDFSRLAESGRSQCDLQTLIEHSLTLARNDYDLKKFYDFKKMDLRISVEEGLGKLACTETEIEQVFLNILRNAAQAMAEATPPVENPRLEIRASRVGDRVRIEIEDNGPGMNAEISRRIFEPFFTTKPPGQGTGLGLSVSYFIVTKGHGGTMEVESEPGRGTRFIIELPFKKQGQE</sequence>
<dbReference type="Gene3D" id="3.30.565.10">
    <property type="entry name" value="Histidine kinase-like ATPase, C-terminal domain"/>
    <property type="match status" value="1"/>
</dbReference>
<evidence type="ECO:0000259" key="10">
    <source>
        <dbReference type="PROSITE" id="PS50113"/>
    </source>
</evidence>
<evidence type="ECO:0000313" key="13">
    <source>
        <dbReference type="Proteomes" id="UP000198635"/>
    </source>
</evidence>
<dbReference type="InterPro" id="IPR003660">
    <property type="entry name" value="HAMP_dom"/>
</dbReference>
<dbReference type="Pfam" id="PF13426">
    <property type="entry name" value="PAS_9"/>
    <property type="match status" value="1"/>
</dbReference>
<evidence type="ECO:0000256" key="7">
    <source>
        <dbReference type="SAM" id="Phobius"/>
    </source>
</evidence>
<accession>A0A1I3UPI4</accession>
<dbReference type="PANTHER" id="PTHR43304">
    <property type="entry name" value="PHYTOCHROME-LIKE PROTEIN CPH1"/>
    <property type="match status" value="1"/>
</dbReference>
<dbReference type="Proteomes" id="UP000198635">
    <property type="component" value="Unassembled WGS sequence"/>
</dbReference>
<dbReference type="GO" id="GO:0000155">
    <property type="term" value="F:phosphorelay sensor kinase activity"/>
    <property type="evidence" value="ECO:0007669"/>
    <property type="project" value="InterPro"/>
</dbReference>
<reference evidence="13" key="1">
    <citation type="submission" date="2016-10" db="EMBL/GenBank/DDBJ databases">
        <authorList>
            <person name="Varghese N."/>
            <person name="Submissions S."/>
        </authorList>
    </citation>
    <scope>NUCLEOTIDE SEQUENCE [LARGE SCALE GENOMIC DNA]</scope>
    <source>
        <strain evidence="13">DSM 5918</strain>
    </source>
</reference>
<keyword evidence="7" id="KW-0472">Membrane</keyword>
<evidence type="ECO:0000256" key="1">
    <source>
        <dbReference type="ARBA" id="ARBA00000085"/>
    </source>
</evidence>
<dbReference type="PROSITE" id="PS50112">
    <property type="entry name" value="PAS"/>
    <property type="match status" value="2"/>
</dbReference>
<dbReference type="InterPro" id="IPR001610">
    <property type="entry name" value="PAC"/>
</dbReference>
<dbReference type="PROSITE" id="PS50109">
    <property type="entry name" value="HIS_KIN"/>
    <property type="match status" value="1"/>
</dbReference>
<keyword evidence="5" id="KW-0808">Transferase</keyword>
<dbReference type="InterPro" id="IPR004358">
    <property type="entry name" value="Sig_transdc_His_kin-like_C"/>
</dbReference>
<dbReference type="CDD" id="cd00130">
    <property type="entry name" value="PAS"/>
    <property type="match status" value="2"/>
</dbReference>
<dbReference type="SUPFAM" id="SSF55874">
    <property type="entry name" value="ATPase domain of HSP90 chaperone/DNA topoisomerase II/histidine kinase"/>
    <property type="match status" value="1"/>
</dbReference>
<feature type="domain" description="PAS" evidence="9">
    <location>
        <begin position="384"/>
        <end position="451"/>
    </location>
</feature>
<dbReference type="PRINTS" id="PR00344">
    <property type="entry name" value="BCTRLSENSOR"/>
</dbReference>
<name>A0A1I3UPI4_9BACT</name>
<feature type="transmembrane region" description="Helical" evidence="7">
    <location>
        <begin position="12"/>
        <end position="33"/>
    </location>
</feature>
<keyword evidence="4" id="KW-0597">Phosphoprotein</keyword>
<dbReference type="InterPro" id="IPR005467">
    <property type="entry name" value="His_kinase_dom"/>
</dbReference>
<dbReference type="EMBL" id="FORX01000008">
    <property type="protein sequence ID" value="SFJ84930.1"/>
    <property type="molecule type" value="Genomic_DNA"/>
</dbReference>
<dbReference type="Gene3D" id="1.10.287.130">
    <property type="match status" value="1"/>
</dbReference>
<dbReference type="InterPro" id="IPR000014">
    <property type="entry name" value="PAS"/>
</dbReference>
<comment type="catalytic activity">
    <reaction evidence="1">
        <text>ATP + protein L-histidine = ADP + protein N-phospho-L-histidine.</text>
        <dbReference type="EC" id="2.7.13.3"/>
    </reaction>
</comment>
<comment type="subcellular location">
    <subcellularLocation>
        <location evidence="2">Membrane</location>
    </subcellularLocation>
</comment>
<dbReference type="SMART" id="SM00091">
    <property type="entry name" value="PAS"/>
    <property type="match status" value="2"/>
</dbReference>
<dbReference type="InterPro" id="IPR036890">
    <property type="entry name" value="HATPase_C_sf"/>
</dbReference>
<dbReference type="InterPro" id="IPR003661">
    <property type="entry name" value="HisK_dim/P_dom"/>
</dbReference>
<organism evidence="12 13">
    <name type="scientific">Desulfomicrobium apsheronum</name>
    <dbReference type="NCBI Taxonomy" id="52560"/>
    <lineage>
        <taxon>Bacteria</taxon>
        <taxon>Pseudomonadati</taxon>
        <taxon>Thermodesulfobacteriota</taxon>
        <taxon>Desulfovibrionia</taxon>
        <taxon>Desulfovibrionales</taxon>
        <taxon>Desulfomicrobiaceae</taxon>
        <taxon>Desulfomicrobium</taxon>
    </lineage>
</organism>
<dbReference type="CDD" id="cd00082">
    <property type="entry name" value="HisKA"/>
    <property type="match status" value="1"/>
</dbReference>
<dbReference type="InterPro" id="IPR000700">
    <property type="entry name" value="PAS-assoc_C"/>
</dbReference>
<dbReference type="OrthoDB" id="5522918at2"/>
<gene>
    <name evidence="12" type="ORF">SAMN04488082_10868</name>
</gene>
<dbReference type="Gene3D" id="3.30.450.20">
    <property type="entry name" value="PAS domain"/>
    <property type="match status" value="2"/>
</dbReference>
<evidence type="ECO:0000256" key="4">
    <source>
        <dbReference type="ARBA" id="ARBA00022553"/>
    </source>
</evidence>
<evidence type="ECO:0000256" key="3">
    <source>
        <dbReference type="ARBA" id="ARBA00012438"/>
    </source>
</evidence>
<evidence type="ECO:0000256" key="6">
    <source>
        <dbReference type="ARBA" id="ARBA00022777"/>
    </source>
</evidence>
<keyword evidence="6" id="KW-0418">Kinase</keyword>
<evidence type="ECO:0000313" key="12">
    <source>
        <dbReference type="EMBL" id="SFJ84930.1"/>
    </source>
</evidence>
<evidence type="ECO:0000256" key="5">
    <source>
        <dbReference type="ARBA" id="ARBA00022679"/>
    </source>
</evidence>
<dbReference type="SUPFAM" id="SSF47384">
    <property type="entry name" value="Homodimeric domain of signal transducing histidine kinase"/>
    <property type="match status" value="1"/>
</dbReference>
<dbReference type="AlphaFoldDB" id="A0A1I3UPI4"/>
<evidence type="ECO:0000259" key="8">
    <source>
        <dbReference type="PROSITE" id="PS50109"/>
    </source>
</evidence>
<dbReference type="STRING" id="52560.SAMN04488082_10868"/>
<dbReference type="SUPFAM" id="SSF55785">
    <property type="entry name" value="PYP-like sensor domain (PAS domain)"/>
    <property type="match status" value="2"/>
</dbReference>
<dbReference type="NCBIfam" id="TIGR00229">
    <property type="entry name" value="sensory_box"/>
    <property type="match status" value="2"/>
</dbReference>
<keyword evidence="13" id="KW-1185">Reference proteome</keyword>
<dbReference type="InterPro" id="IPR052162">
    <property type="entry name" value="Sensor_kinase/Photoreceptor"/>
</dbReference>
<evidence type="ECO:0000256" key="2">
    <source>
        <dbReference type="ARBA" id="ARBA00004370"/>
    </source>
</evidence>
<dbReference type="SMART" id="SM00387">
    <property type="entry name" value="HATPase_c"/>
    <property type="match status" value="1"/>
</dbReference>
<dbReference type="PANTHER" id="PTHR43304:SF1">
    <property type="entry name" value="PAC DOMAIN-CONTAINING PROTEIN"/>
    <property type="match status" value="1"/>
</dbReference>
<feature type="domain" description="PAC" evidence="10">
    <location>
        <begin position="330"/>
        <end position="383"/>
    </location>
</feature>
<dbReference type="SMART" id="SM00388">
    <property type="entry name" value="HisKA"/>
    <property type="match status" value="1"/>
</dbReference>
<dbReference type="RefSeq" id="WP_092374644.1">
    <property type="nucleotide sequence ID" value="NZ_FORX01000008.1"/>
</dbReference>
<dbReference type="GO" id="GO:0016020">
    <property type="term" value="C:membrane"/>
    <property type="evidence" value="ECO:0007669"/>
    <property type="project" value="UniProtKB-SubCell"/>
</dbReference>
<keyword evidence="7" id="KW-0812">Transmembrane</keyword>
<feature type="transmembrane region" description="Helical" evidence="7">
    <location>
        <begin position="163"/>
        <end position="182"/>
    </location>
</feature>
<dbReference type="InterPro" id="IPR036097">
    <property type="entry name" value="HisK_dim/P_sf"/>
</dbReference>
<dbReference type="PROSITE" id="PS50885">
    <property type="entry name" value="HAMP"/>
    <property type="match status" value="1"/>
</dbReference>
<dbReference type="SMART" id="SM00086">
    <property type="entry name" value="PAC"/>
    <property type="match status" value="2"/>
</dbReference>
<evidence type="ECO:0000259" key="11">
    <source>
        <dbReference type="PROSITE" id="PS50885"/>
    </source>
</evidence>
<dbReference type="InterPro" id="IPR035965">
    <property type="entry name" value="PAS-like_dom_sf"/>
</dbReference>
<dbReference type="Gene3D" id="6.10.340.10">
    <property type="match status" value="1"/>
</dbReference>
<feature type="domain" description="HAMP" evidence="11">
    <location>
        <begin position="188"/>
        <end position="241"/>
    </location>
</feature>